<evidence type="ECO:0000313" key="1">
    <source>
        <dbReference type="EMBL" id="CDW50028.1"/>
    </source>
</evidence>
<organism evidence="1">
    <name type="scientific">Lepeophtheirus salmonis</name>
    <name type="common">Salmon louse</name>
    <name type="synonym">Caligus salmonis</name>
    <dbReference type="NCBI Taxonomy" id="72036"/>
    <lineage>
        <taxon>Eukaryota</taxon>
        <taxon>Metazoa</taxon>
        <taxon>Ecdysozoa</taxon>
        <taxon>Arthropoda</taxon>
        <taxon>Crustacea</taxon>
        <taxon>Multicrustacea</taxon>
        <taxon>Hexanauplia</taxon>
        <taxon>Copepoda</taxon>
        <taxon>Siphonostomatoida</taxon>
        <taxon>Caligidae</taxon>
        <taxon>Lepeophtheirus</taxon>
    </lineage>
</organism>
<sequence>MFFNRFNNSFWRRKSLTTHFFLDVREEISYWVSSQGCMAEDPSIQRFGRSKRRRFEPICENSHCHGEQ</sequence>
<accession>A0A0K2VHS3</accession>
<dbReference type="AlphaFoldDB" id="A0A0K2VHS3"/>
<proteinExistence type="predicted"/>
<name>A0A0K2VHS3_LEPSM</name>
<protein>
    <submittedName>
        <fullName evidence="1">Uncharacterized protein</fullName>
    </submittedName>
</protein>
<dbReference type="EMBL" id="HACA01032667">
    <property type="protein sequence ID" value="CDW50028.1"/>
    <property type="molecule type" value="Transcribed_RNA"/>
</dbReference>
<reference evidence="1" key="1">
    <citation type="submission" date="2014-05" db="EMBL/GenBank/DDBJ databases">
        <authorList>
            <person name="Chronopoulou M."/>
        </authorList>
    </citation>
    <scope>NUCLEOTIDE SEQUENCE</scope>
    <source>
        <tissue evidence="1">Whole organism</tissue>
    </source>
</reference>